<feature type="compositionally biased region" description="Basic and acidic residues" evidence="1">
    <location>
        <begin position="288"/>
        <end position="300"/>
    </location>
</feature>
<feature type="domain" description="Phage head morphogenesis" evidence="2">
    <location>
        <begin position="217"/>
        <end position="339"/>
    </location>
</feature>
<dbReference type="Pfam" id="PF04233">
    <property type="entry name" value="Phage_Mu_F"/>
    <property type="match status" value="1"/>
</dbReference>
<dbReference type="RefSeq" id="WP_126154535.1">
    <property type="nucleotide sequence ID" value="NZ_UZWE01000030.1"/>
</dbReference>
<dbReference type="InterPro" id="IPR006528">
    <property type="entry name" value="Phage_head_morphogenesis_dom"/>
</dbReference>
<reference evidence="3 4" key="1">
    <citation type="submission" date="2018-12" db="EMBL/GenBank/DDBJ databases">
        <authorList>
            <person name="Criscuolo A."/>
        </authorList>
    </citation>
    <scope>NUCLEOTIDE SEQUENCE [LARGE SCALE GENOMIC DNA]</scope>
    <source>
        <strain evidence="3">ACIP1116241</strain>
    </source>
</reference>
<proteinExistence type="predicted"/>
<dbReference type="Proteomes" id="UP000270743">
    <property type="component" value="Unassembled WGS sequence"/>
</dbReference>
<organism evidence="3 4">
    <name type="scientific">Paracoccus haematequi</name>
    <dbReference type="NCBI Taxonomy" id="2491866"/>
    <lineage>
        <taxon>Bacteria</taxon>
        <taxon>Pseudomonadati</taxon>
        <taxon>Pseudomonadota</taxon>
        <taxon>Alphaproteobacteria</taxon>
        <taxon>Rhodobacterales</taxon>
        <taxon>Paracoccaceae</taxon>
        <taxon>Paracoccus</taxon>
    </lineage>
</organism>
<dbReference type="EMBL" id="UZWE01000030">
    <property type="protein sequence ID" value="VDS08875.1"/>
    <property type="molecule type" value="Genomic_DNA"/>
</dbReference>
<protein>
    <submittedName>
        <fullName evidence="3">Phage Mu protein F like protein</fullName>
    </submittedName>
</protein>
<keyword evidence="4" id="KW-1185">Reference proteome</keyword>
<evidence type="ECO:0000313" key="3">
    <source>
        <dbReference type="EMBL" id="VDS08875.1"/>
    </source>
</evidence>
<dbReference type="OrthoDB" id="952090at2"/>
<evidence type="ECO:0000313" key="4">
    <source>
        <dbReference type="Proteomes" id="UP000270743"/>
    </source>
</evidence>
<name>A0A447IMY0_9RHOB</name>
<sequence>MARNPTRTQIAAIETLLAGAEQQIRDAFLAAIYAARGRVDLGALVDALERRDMAAAMEMLRFDQSLLWPLEEAVRGTFLTGGAMVGEALPQGLQGRFGFNGRHPRAETLIRNQGAALVQVIEREQTEAMRLVLTDAMEKNRPARQAALDITGRMNRVTKRREGGSVGLTAETADHLINARATLSDPARLREYFVVDRATGKRKPRYALSDARYLPRVAKAIKEGRRLAAADIEQMMTSHKNRALAYRGRVISQNEAFTAQAAGRHEAYSQMLENPDIEAVSVRWQHSPQREPRPDHRAMDGTKVNLGEDFEFPDGTRMAYPHDPRGGAKHSIGCKCVAIYRLIYRRD</sequence>
<feature type="region of interest" description="Disordered" evidence="1">
    <location>
        <begin position="287"/>
        <end position="307"/>
    </location>
</feature>
<gene>
    <name evidence="3" type="ORF">PARHAE_02060</name>
</gene>
<dbReference type="AlphaFoldDB" id="A0A447IMY0"/>
<evidence type="ECO:0000256" key="1">
    <source>
        <dbReference type="SAM" id="MobiDB-lite"/>
    </source>
</evidence>
<evidence type="ECO:0000259" key="2">
    <source>
        <dbReference type="Pfam" id="PF04233"/>
    </source>
</evidence>
<accession>A0A447IMY0</accession>